<dbReference type="Proteomes" id="UP000245838">
    <property type="component" value="Chromosome sggmmb4_Chromosome"/>
</dbReference>
<dbReference type="AlphaFoldDB" id="Q2NTM6"/>
<dbReference type="EMBL" id="AP008232">
    <property type="protein sequence ID" value="BAE74499.1"/>
    <property type="molecule type" value="Genomic_DNA"/>
</dbReference>
<dbReference type="HOGENOM" id="CLU_1634276_0_0_6"/>
<gene>
    <name evidence="1" type="ordered locus">SG1224</name>
    <name evidence="2" type="ORF">SGGMMB4_02766</name>
</gene>
<dbReference type="OrthoDB" id="6457712at2"/>
<evidence type="ECO:0000313" key="4">
    <source>
        <dbReference type="Proteomes" id="UP000245838"/>
    </source>
</evidence>
<dbReference type="Proteomes" id="UP000001932">
    <property type="component" value="Chromosome"/>
</dbReference>
<evidence type="ECO:0000313" key="3">
    <source>
        <dbReference type="Proteomes" id="UP000001932"/>
    </source>
</evidence>
<organism evidence="1 3">
    <name type="scientific">Sodalis glossinidius (strain morsitans)</name>
    <dbReference type="NCBI Taxonomy" id="343509"/>
    <lineage>
        <taxon>Bacteria</taxon>
        <taxon>Pseudomonadati</taxon>
        <taxon>Pseudomonadota</taxon>
        <taxon>Gammaproteobacteria</taxon>
        <taxon>Enterobacterales</taxon>
        <taxon>Bruguierivoracaceae</taxon>
        <taxon>Sodalis</taxon>
    </lineage>
</organism>
<proteinExistence type="predicted"/>
<evidence type="ECO:0000313" key="2">
    <source>
        <dbReference type="EMBL" id="CRL45204.1"/>
    </source>
</evidence>
<dbReference type="RefSeq" id="WP_011411054.1">
    <property type="nucleotide sequence ID" value="NC_007712.1"/>
</dbReference>
<keyword evidence="3" id="KW-1185">Reference proteome</keyword>
<sequence length="162" mass="18074">MQLQNRELTLPASSAPEIRPAESDIATLRRHVISGDWTPTNNGTCTLTDLGLRHNGNGLVWLHSGVSVHEADSDTGLAGSDKMSHEYHKGLRTDNQLSKKAFIPFVQASERERFGFKRIPVDGKWLHVYADHIRFLAKKRIRIDGRQVTGYTAKGISVEMLG</sequence>
<dbReference type="eggNOG" id="ENOG5031BYH">
    <property type="taxonomic scope" value="Bacteria"/>
</dbReference>
<reference evidence="1 3" key="1">
    <citation type="journal article" date="2006" name="Genome Res.">
        <title>Massive genome erosion and functional adaptations provide insights into the symbiotic lifestyle of Sodalis glossinidius in the tsetse host.</title>
        <authorList>
            <person name="Toh H."/>
            <person name="Weiss B.L."/>
            <person name="Perkin S.A.H."/>
            <person name="Yamashita A."/>
            <person name="Oshima K."/>
            <person name="Hattori M."/>
            <person name="Aksoy S."/>
        </authorList>
    </citation>
    <scope>NUCLEOTIDE SEQUENCE [LARGE SCALE GENOMIC DNA]</scope>
    <source>
        <strain evidence="3">morsitans</strain>
        <strain evidence="1">Morsitans</strain>
    </source>
</reference>
<name>Q2NTM6_SODGM</name>
<evidence type="ECO:0000313" key="1">
    <source>
        <dbReference type="EMBL" id="BAE74499.1"/>
    </source>
</evidence>
<accession>Q2NTM6</accession>
<dbReference type="KEGG" id="sgl:SG1224"/>
<dbReference type="EMBL" id="LN854557">
    <property type="protein sequence ID" value="CRL45204.1"/>
    <property type="molecule type" value="Genomic_DNA"/>
</dbReference>
<protein>
    <submittedName>
        <fullName evidence="1">Uncharacterized protein</fullName>
    </submittedName>
</protein>
<reference evidence="2 4" key="2">
    <citation type="submission" date="2015-05" db="EMBL/GenBank/DDBJ databases">
        <authorList>
            <person name="Goodhead I."/>
        </authorList>
    </citation>
    <scope>NUCLEOTIDE SEQUENCE [LARGE SCALE GENOMIC DNA]</scope>
    <source>
        <strain evidence="2">B4</strain>
        <strain evidence="4">morsitans</strain>
    </source>
</reference>